<dbReference type="KEGG" id="tet:TTHERM_00316000"/>
<feature type="coiled-coil region" evidence="1">
    <location>
        <begin position="156"/>
        <end position="193"/>
    </location>
</feature>
<dbReference type="GeneID" id="7836109"/>
<dbReference type="RefSeq" id="XP_001021292.2">
    <property type="nucleotide sequence ID" value="XM_001021292.2"/>
</dbReference>
<evidence type="ECO:0000256" key="1">
    <source>
        <dbReference type="SAM" id="Coils"/>
    </source>
</evidence>
<evidence type="ECO:0000313" key="3">
    <source>
        <dbReference type="EMBL" id="EAS01047.2"/>
    </source>
</evidence>
<protein>
    <submittedName>
        <fullName evidence="3">Uncharacterized protein</fullName>
    </submittedName>
</protein>
<dbReference type="AlphaFoldDB" id="I7M2P4"/>
<name>I7M2P4_TETTS</name>
<dbReference type="Proteomes" id="UP000009168">
    <property type="component" value="Unassembled WGS sequence"/>
</dbReference>
<feature type="region of interest" description="Disordered" evidence="2">
    <location>
        <begin position="300"/>
        <end position="319"/>
    </location>
</feature>
<evidence type="ECO:0000256" key="2">
    <source>
        <dbReference type="SAM" id="MobiDB-lite"/>
    </source>
</evidence>
<evidence type="ECO:0000313" key="4">
    <source>
        <dbReference type="Proteomes" id="UP000009168"/>
    </source>
</evidence>
<dbReference type="InParanoid" id="I7M2P4"/>
<organism evidence="3 4">
    <name type="scientific">Tetrahymena thermophila (strain SB210)</name>
    <dbReference type="NCBI Taxonomy" id="312017"/>
    <lineage>
        <taxon>Eukaryota</taxon>
        <taxon>Sar</taxon>
        <taxon>Alveolata</taxon>
        <taxon>Ciliophora</taxon>
        <taxon>Intramacronucleata</taxon>
        <taxon>Oligohymenophorea</taxon>
        <taxon>Hymenostomatida</taxon>
        <taxon>Tetrahymenina</taxon>
        <taxon>Tetrahymenidae</taxon>
        <taxon>Tetrahymena</taxon>
    </lineage>
</organism>
<sequence length="367" mass="43555">MSILQEQNNQVEEDEQPQILEQQQFSLKDNLVSLREMNAIINQNFDKNLYQDEFQKKLDYEDKALSQNKFSSPIKQTKSKQPSEKSAYWETSYAQVKNAYMNANDLDEEAQNLKINLLDSIKRMREQYDQKVINFDENPNQSFSQSPQKEKKGIIFESMQQENNFLKDKIKKLEQKNQQLKIQLKNSEKIQNEYIDKFLVQERKDLKKMISQYKQFLDKLLSDKQKLTETNRKLKNEIYYLNEENQKYSEINKKLSNEINYLIERYSKAFAKEELEADEHYDSEYIKMIKMDHSENIESVKMQQSSVRKSSNSVNSANQAKKSLLENLNQILNSTNINKVEKSTKQQPVQLAQEPNEIGELQDFKQD</sequence>
<keyword evidence="1" id="KW-0175">Coiled coil</keyword>
<gene>
    <name evidence="3" type="ORF">TTHERM_00316000</name>
</gene>
<feature type="coiled-coil region" evidence="1">
    <location>
        <begin position="96"/>
        <end position="123"/>
    </location>
</feature>
<proteinExistence type="predicted"/>
<feature type="coiled-coil region" evidence="1">
    <location>
        <begin position="217"/>
        <end position="244"/>
    </location>
</feature>
<reference evidence="4" key="1">
    <citation type="journal article" date="2006" name="PLoS Biol.">
        <title>Macronuclear genome sequence of the ciliate Tetrahymena thermophila, a model eukaryote.</title>
        <authorList>
            <person name="Eisen J.A."/>
            <person name="Coyne R.S."/>
            <person name="Wu M."/>
            <person name="Wu D."/>
            <person name="Thiagarajan M."/>
            <person name="Wortman J.R."/>
            <person name="Badger J.H."/>
            <person name="Ren Q."/>
            <person name="Amedeo P."/>
            <person name="Jones K.M."/>
            <person name="Tallon L.J."/>
            <person name="Delcher A.L."/>
            <person name="Salzberg S.L."/>
            <person name="Silva J.C."/>
            <person name="Haas B.J."/>
            <person name="Majoros W.H."/>
            <person name="Farzad M."/>
            <person name="Carlton J.M."/>
            <person name="Smith R.K. Jr."/>
            <person name="Garg J."/>
            <person name="Pearlman R.E."/>
            <person name="Karrer K.M."/>
            <person name="Sun L."/>
            <person name="Manning G."/>
            <person name="Elde N.C."/>
            <person name="Turkewitz A.P."/>
            <person name="Asai D.J."/>
            <person name="Wilkes D.E."/>
            <person name="Wang Y."/>
            <person name="Cai H."/>
            <person name="Collins K."/>
            <person name="Stewart B.A."/>
            <person name="Lee S.R."/>
            <person name="Wilamowska K."/>
            <person name="Weinberg Z."/>
            <person name="Ruzzo W.L."/>
            <person name="Wloga D."/>
            <person name="Gaertig J."/>
            <person name="Frankel J."/>
            <person name="Tsao C.-C."/>
            <person name="Gorovsky M.A."/>
            <person name="Keeling P.J."/>
            <person name="Waller R.F."/>
            <person name="Patron N.J."/>
            <person name="Cherry J.M."/>
            <person name="Stover N.A."/>
            <person name="Krieger C.J."/>
            <person name="del Toro C."/>
            <person name="Ryder H.F."/>
            <person name="Williamson S.C."/>
            <person name="Barbeau R.A."/>
            <person name="Hamilton E.P."/>
            <person name="Orias E."/>
        </authorList>
    </citation>
    <scope>NUCLEOTIDE SEQUENCE [LARGE SCALE GENOMIC DNA]</scope>
    <source>
        <strain evidence="4">SB210</strain>
    </source>
</reference>
<dbReference type="EMBL" id="GG662605">
    <property type="protein sequence ID" value="EAS01047.2"/>
    <property type="molecule type" value="Genomic_DNA"/>
</dbReference>
<accession>I7M2P4</accession>
<feature type="region of interest" description="Disordered" evidence="2">
    <location>
        <begin position="342"/>
        <end position="367"/>
    </location>
</feature>
<feature type="compositionally biased region" description="Low complexity" evidence="2">
    <location>
        <begin position="305"/>
        <end position="316"/>
    </location>
</feature>
<keyword evidence="4" id="KW-1185">Reference proteome</keyword>